<dbReference type="Proteomes" id="UP000236630">
    <property type="component" value="Unassembled WGS sequence"/>
</dbReference>
<evidence type="ECO:0000313" key="14">
    <source>
        <dbReference type="EMBL" id="GAY55018.1"/>
    </source>
</evidence>
<evidence type="ECO:0000256" key="13">
    <source>
        <dbReference type="RuleBase" id="RU000461"/>
    </source>
</evidence>
<protein>
    <recommendedName>
        <fullName evidence="16">Cytochrome P450</fullName>
    </recommendedName>
</protein>
<keyword evidence="7" id="KW-1133">Transmembrane helix</keyword>
<evidence type="ECO:0000256" key="7">
    <source>
        <dbReference type="ARBA" id="ARBA00022989"/>
    </source>
</evidence>
<keyword evidence="4 12" id="KW-0349">Heme</keyword>
<proteinExistence type="inferred from homology"/>
<dbReference type="FunFam" id="1.10.630.10:FF:000029">
    <property type="entry name" value="Cytochrome P450 734A1"/>
    <property type="match status" value="1"/>
</dbReference>
<comment type="subcellular location">
    <subcellularLocation>
        <location evidence="2">Membrane</location>
        <topology evidence="2">Single-pass membrane protein</topology>
    </subcellularLocation>
</comment>
<dbReference type="InterPro" id="IPR036396">
    <property type="entry name" value="Cyt_P450_sf"/>
</dbReference>
<organism evidence="14 15">
    <name type="scientific">Citrus unshiu</name>
    <name type="common">Satsuma mandarin</name>
    <name type="synonym">Citrus nobilis var. unshiu</name>
    <dbReference type="NCBI Taxonomy" id="55188"/>
    <lineage>
        <taxon>Eukaryota</taxon>
        <taxon>Viridiplantae</taxon>
        <taxon>Streptophyta</taxon>
        <taxon>Embryophyta</taxon>
        <taxon>Tracheophyta</taxon>
        <taxon>Spermatophyta</taxon>
        <taxon>Magnoliopsida</taxon>
        <taxon>eudicotyledons</taxon>
        <taxon>Gunneridae</taxon>
        <taxon>Pentapetalae</taxon>
        <taxon>rosids</taxon>
        <taxon>malvids</taxon>
        <taxon>Sapindales</taxon>
        <taxon>Rutaceae</taxon>
        <taxon>Aurantioideae</taxon>
        <taxon>Citrus</taxon>
    </lineage>
</organism>
<dbReference type="Pfam" id="PF00067">
    <property type="entry name" value="p450"/>
    <property type="match status" value="1"/>
</dbReference>
<dbReference type="GO" id="GO:0016705">
    <property type="term" value="F:oxidoreductase activity, acting on paired donors, with incorporation or reduction of molecular oxygen"/>
    <property type="evidence" value="ECO:0007669"/>
    <property type="project" value="InterPro"/>
</dbReference>
<dbReference type="GO" id="GO:0005506">
    <property type="term" value="F:iron ion binding"/>
    <property type="evidence" value="ECO:0007669"/>
    <property type="project" value="InterPro"/>
</dbReference>
<dbReference type="GO" id="GO:0004497">
    <property type="term" value="F:monooxygenase activity"/>
    <property type="evidence" value="ECO:0007669"/>
    <property type="project" value="UniProtKB-KW"/>
</dbReference>
<feature type="binding site" description="axial binding residue" evidence="12">
    <location>
        <position position="460"/>
    </location>
    <ligand>
        <name>heme</name>
        <dbReference type="ChEBI" id="CHEBI:30413"/>
    </ligand>
    <ligandPart>
        <name>Fe</name>
        <dbReference type="ChEBI" id="CHEBI:18248"/>
    </ligandPart>
</feature>
<evidence type="ECO:0000256" key="12">
    <source>
        <dbReference type="PIRSR" id="PIRSR602401-1"/>
    </source>
</evidence>
<dbReference type="Gene3D" id="1.10.630.10">
    <property type="entry name" value="Cytochrome P450"/>
    <property type="match status" value="1"/>
</dbReference>
<dbReference type="PRINTS" id="PR00463">
    <property type="entry name" value="EP450I"/>
</dbReference>
<evidence type="ECO:0000256" key="4">
    <source>
        <dbReference type="ARBA" id="ARBA00022617"/>
    </source>
</evidence>
<keyword evidence="10 13" id="KW-0503">Monooxygenase</keyword>
<dbReference type="GO" id="GO:0020037">
    <property type="term" value="F:heme binding"/>
    <property type="evidence" value="ECO:0007669"/>
    <property type="project" value="InterPro"/>
</dbReference>
<evidence type="ECO:0000256" key="9">
    <source>
        <dbReference type="ARBA" id="ARBA00023004"/>
    </source>
</evidence>
<dbReference type="InterPro" id="IPR002401">
    <property type="entry name" value="Cyt_P450_E_grp-I"/>
</dbReference>
<comment type="cofactor">
    <cofactor evidence="1 12">
        <name>heme</name>
        <dbReference type="ChEBI" id="CHEBI:30413"/>
    </cofactor>
</comment>
<evidence type="ECO:0000256" key="1">
    <source>
        <dbReference type="ARBA" id="ARBA00001971"/>
    </source>
</evidence>
<dbReference type="SUPFAM" id="SSF48264">
    <property type="entry name" value="Cytochrome P450"/>
    <property type="match status" value="1"/>
</dbReference>
<keyword evidence="6 12" id="KW-0479">Metal-binding</keyword>
<dbReference type="STRING" id="55188.A0A2H5PRM2"/>
<dbReference type="InterPro" id="IPR001128">
    <property type="entry name" value="Cyt_P450"/>
</dbReference>
<dbReference type="PANTHER" id="PTHR24282:SF255">
    <property type="entry name" value="CYTOCHROME P450 72A11-RELATED"/>
    <property type="match status" value="1"/>
</dbReference>
<dbReference type="AlphaFoldDB" id="A0A2H5PRM2"/>
<dbReference type="GO" id="GO:0016020">
    <property type="term" value="C:membrane"/>
    <property type="evidence" value="ECO:0007669"/>
    <property type="project" value="UniProtKB-SubCell"/>
</dbReference>
<name>A0A2H5PRM2_CITUN</name>
<comment type="similarity">
    <text evidence="3 13">Belongs to the cytochrome P450 family.</text>
</comment>
<evidence type="ECO:0000256" key="11">
    <source>
        <dbReference type="ARBA" id="ARBA00023136"/>
    </source>
</evidence>
<dbReference type="InterPro" id="IPR050665">
    <property type="entry name" value="Cytochrome_P450_Monooxygen"/>
</dbReference>
<comment type="caution">
    <text evidence="14">The sequence shown here is derived from an EMBL/GenBank/DDBJ whole genome shotgun (WGS) entry which is preliminary data.</text>
</comment>
<reference evidence="14 15" key="1">
    <citation type="journal article" date="2017" name="Front. Genet.">
        <title>Draft sequencing of the heterozygous diploid genome of Satsuma (Citrus unshiu Marc.) using a hybrid assembly approach.</title>
        <authorList>
            <person name="Shimizu T."/>
            <person name="Tanizawa Y."/>
            <person name="Mochizuki T."/>
            <person name="Nagasaki H."/>
            <person name="Yoshioka T."/>
            <person name="Toyoda A."/>
            <person name="Fujiyama A."/>
            <person name="Kaminuma E."/>
            <person name="Nakamura Y."/>
        </authorList>
    </citation>
    <scope>NUCLEOTIDE SEQUENCE [LARGE SCALE GENOMIC DNA]</scope>
    <source>
        <strain evidence="15">cv. Miyagawa wase</strain>
    </source>
</reference>
<dbReference type="PROSITE" id="PS00086">
    <property type="entry name" value="CYTOCHROME_P450"/>
    <property type="match status" value="1"/>
</dbReference>
<evidence type="ECO:0000256" key="5">
    <source>
        <dbReference type="ARBA" id="ARBA00022692"/>
    </source>
</evidence>
<keyword evidence="5" id="KW-0812">Transmembrane</keyword>
<evidence type="ECO:0000256" key="2">
    <source>
        <dbReference type="ARBA" id="ARBA00004167"/>
    </source>
</evidence>
<evidence type="ECO:0000256" key="3">
    <source>
        <dbReference type="ARBA" id="ARBA00010617"/>
    </source>
</evidence>
<evidence type="ECO:0000256" key="8">
    <source>
        <dbReference type="ARBA" id="ARBA00023002"/>
    </source>
</evidence>
<evidence type="ECO:0000256" key="10">
    <source>
        <dbReference type="ARBA" id="ARBA00023033"/>
    </source>
</evidence>
<dbReference type="InterPro" id="IPR017972">
    <property type="entry name" value="Cyt_P450_CS"/>
</dbReference>
<evidence type="ECO:0000256" key="6">
    <source>
        <dbReference type="ARBA" id="ARBA00022723"/>
    </source>
</evidence>
<accession>A0A2H5PRM2</accession>
<dbReference type="EMBL" id="BDQV01000112">
    <property type="protein sequence ID" value="GAY55018.1"/>
    <property type="molecule type" value="Genomic_DNA"/>
</dbReference>
<gene>
    <name evidence="14" type="ORF">CUMW_161180</name>
</gene>
<keyword evidence="11" id="KW-0472">Membrane</keyword>
<keyword evidence="15" id="KW-1185">Reference proteome</keyword>
<sequence length="512" mass="59051">MSLAFSSALATIILAYCAWKILNWAWLKPKKLENFLRQQGFSGNSYKIFHGDMKDMSLMLKEAKARPISVSDDIVPRILPYHHHIISKYGKKSFKWMGPRPSINVQDPKLIREILLKHDIFQKPKGNSLSKLVVNGMVMYEGEQWSKVRKIANPAFHQDKLKDMLPKMYLSCNHMIRKLFEIAASDEESFELDIWPHIQALAADVISRTAFGSNYDDGRKIFELIREQSHLLIEVSQFDYIPGWRFLPTKPNRKLKANHHEMRRLMKGIIKKREEALRIGKASNDDLLGLLMESNYKEIQEKESGMSIEEVIEECKLFYLAGQETTASLLVWVLIMLCMHPIWQERARQEVFQVLGNKEPKFDELNRLKMVGKIIYEVFRIYSPVSFIFRTNVEETKLGDFILPPGVLLSLPIILVHHDHEYWGDDAKVFNPDRFSEGVSKAAKNNEVSFFPFGGGPRICIGQNFALMEVKLALAMILQNFSFQLSPTYAHAPSRGITVYPQHGAHMILNKL</sequence>
<keyword evidence="9 12" id="KW-0408">Iron</keyword>
<dbReference type="PRINTS" id="PR00385">
    <property type="entry name" value="P450"/>
</dbReference>
<keyword evidence="8 13" id="KW-0560">Oxidoreductase</keyword>
<dbReference type="PANTHER" id="PTHR24282">
    <property type="entry name" value="CYTOCHROME P450 FAMILY MEMBER"/>
    <property type="match status" value="1"/>
</dbReference>
<evidence type="ECO:0008006" key="16">
    <source>
        <dbReference type="Google" id="ProtNLM"/>
    </source>
</evidence>
<evidence type="ECO:0000313" key="15">
    <source>
        <dbReference type="Proteomes" id="UP000236630"/>
    </source>
</evidence>